<evidence type="ECO:0000256" key="1">
    <source>
        <dbReference type="ARBA" id="ARBA00022574"/>
    </source>
</evidence>
<keyword evidence="1" id="KW-0853">WD repeat</keyword>
<protein>
    <submittedName>
        <fullName evidence="4">Wd-repeat protein interacting with phosphoinosides wipi -related</fullName>
    </submittedName>
</protein>
<proteinExistence type="inferred from homology"/>
<sequence length="274" mass="31146">MNRVFEQTGISKCQILNRSNISIFFGDGSSNFVKNDEVFVWDDDMFQCVHKFSVGEPVLNIGIQLTFIYIVTQSKIFAYETQNGKLIHDIETYLNPKGLLSLCGNSSLSIIAIPGKKSGNVRVIDCAALNKLDQEFTAFDHEIQQIKLNYDGTKVATASEEGTLVRVFDTTTIYSISFDLNSHYIGITSSSKTIHIFELPDFNQQSNIKKRKEGTDRSIMKVKIPSQEYSICGFDKKGYFYIVTKSGKFYQFQIDFQQQKMTKKSSYNLHSKSD</sequence>
<keyword evidence="2" id="KW-0677">Repeat</keyword>
<dbReference type="Pfam" id="PF21032">
    <property type="entry name" value="PROPPIN"/>
    <property type="match status" value="1"/>
</dbReference>
<evidence type="ECO:0000313" key="5">
    <source>
        <dbReference type="Proteomes" id="UP001149090"/>
    </source>
</evidence>
<gene>
    <name evidence="4" type="ORF">M0811_12891</name>
</gene>
<comment type="similarity">
    <text evidence="3">Belongs to the WD repeat PROPPIN family.</text>
</comment>
<evidence type="ECO:0000313" key="4">
    <source>
        <dbReference type="EMBL" id="KAJ5067441.1"/>
    </source>
</evidence>
<dbReference type="InterPro" id="IPR036322">
    <property type="entry name" value="WD40_repeat_dom_sf"/>
</dbReference>
<dbReference type="InterPro" id="IPR015943">
    <property type="entry name" value="WD40/YVTN_repeat-like_dom_sf"/>
</dbReference>
<name>A0A9Q0L7D0_ANAIG</name>
<reference evidence="4" key="1">
    <citation type="submission" date="2022-10" db="EMBL/GenBank/DDBJ databases">
        <title>Novel sulphate-reducing endosymbionts in the free-living metamonad Anaeramoeba.</title>
        <authorList>
            <person name="Jerlstrom-Hultqvist J."/>
            <person name="Cepicka I."/>
            <person name="Gallot-Lavallee L."/>
            <person name="Salas-Leiva D."/>
            <person name="Curtis B.A."/>
            <person name="Zahonova K."/>
            <person name="Pipaliya S."/>
            <person name="Dacks J."/>
            <person name="Roger A.J."/>
        </authorList>
    </citation>
    <scope>NUCLEOTIDE SEQUENCE</scope>
    <source>
        <strain evidence="4">BMAN</strain>
    </source>
</reference>
<evidence type="ECO:0000256" key="3">
    <source>
        <dbReference type="ARBA" id="ARBA00025740"/>
    </source>
</evidence>
<dbReference type="PANTHER" id="PTHR11227">
    <property type="entry name" value="WD-REPEAT PROTEIN INTERACTING WITH PHOSPHOINOSIDES WIPI -RELATED"/>
    <property type="match status" value="1"/>
</dbReference>
<dbReference type="EMBL" id="JAPDFW010000127">
    <property type="protein sequence ID" value="KAJ5067441.1"/>
    <property type="molecule type" value="Genomic_DNA"/>
</dbReference>
<accession>A0A9Q0L7D0</accession>
<evidence type="ECO:0000256" key="2">
    <source>
        <dbReference type="ARBA" id="ARBA00022737"/>
    </source>
</evidence>
<dbReference type="OrthoDB" id="1667587at2759"/>
<organism evidence="4 5">
    <name type="scientific">Anaeramoeba ignava</name>
    <name type="common">Anaerobic marine amoeba</name>
    <dbReference type="NCBI Taxonomy" id="1746090"/>
    <lineage>
        <taxon>Eukaryota</taxon>
        <taxon>Metamonada</taxon>
        <taxon>Anaeramoebidae</taxon>
        <taxon>Anaeramoeba</taxon>
    </lineage>
</organism>
<comment type="caution">
    <text evidence="4">The sequence shown here is derived from an EMBL/GenBank/DDBJ whole genome shotgun (WGS) entry which is preliminary data.</text>
</comment>
<keyword evidence="5" id="KW-1185">Reference proteome</keyword>
<dbReference type="Gene3D" id="2.130.10.10">
    <property type="entry name" value="YVTN repeat-like/Quinoprotein amine dehydrogenase"/>
    <property type="match status" value="1"/>
</dbReference>
<dbReference type="AlphaFoldDB" id="A0A9Q0L7D0"/>
<dbReference type="InterPro" id="IPR048720">
    <property type="entry name" value="PROPPIN"/>
</dbReference>
<dbReference type="OMA" id="SHYIGIT"/>
<dbReference type="Proteomes" id="UP001149090">
    <property type="component" value="Unassembled WGS sequence"/>
</dbReference>
<dbReference type="SUPFAM" id="SSF50978">
    <property type="entry name" value="WD40 repeat-like"/>
    <property type="match status" value="1"/>
</dbReference>